<dbReference type="GO" id="GO:0097588">
    <property type="term" value="P:archaeal or bacterial-type flagellum-dependent cell motility"/>
    <property type="evidence" value="ECO:0007669"/>
    <property type="project" value="InterPro"/>
</dbReference>
<evidence type="ECO:0000256" key="3">
    <source>
        <dbReference type="SAM" id="MobiDB-lite"/>
    </source>
</evidence>
<dbReference type="Pfam" id="PF04659">
    <property type="entry name" value="Arch_fla_DE"/>
    <property type="match status" value="1"/>
</dbReference>
<dbReference type="InterPro" id="IPR016682">
    <property type="entry name" value="FlaD_prd_arc"/>
</dbReference>
<protein>
    <submittedName>
        <fullName evidence="5">Archaeal flagellar protein FlaD</fullName>
    </submittedName>
</protein>
<comment type="subcellular location">
    <subcellularLocation>
        <location evidence="1">Archaeal flagellum</location>
    </subcellularLocation>
</comment>
<keyword evidence="5" id="KW-0966">Cell projection</keyword>
<dbReference type="InterPro" id="IPR052494">
    <property type="entry name" value="Flagella_assembly_related"/>
</dbReference>
<dbReference type="InterPro" id="IPR006752">
    <property type="entry name" value="Arch_fla_DE"/>
</dbReference>
<organism evidence="5 6">
    <name type="scientific">Methanofervidicoccus abyssi</name>
    <dbReference type="NCBI Taxonomy" id="2082189"/>
    <lineage>
        <taxon>Archaea</taxon>
        <taxon>Methanobacteriati</taxon>
        <taxon>Methanobacteriota</taxon>
        <taxon>Methanomada group</taxon>
        <taxon>Methanococci</taxon>
        <taxon>Methanococcales</taxon>
        <taxon>Methanofervidicoccus</taxon>
    </lineage>
</organism>
<dbReference type="AlphaFoldDB" id="A0A401HPB1"/>
<feature type="domain" description="Archaeal flagella protein FlaD/E" evidence="4">
    <location>
        <begin position="193"/>
        <end position="285"/>
    </location>
</feature>
<dbReference type="PANTHER" id="PTHR40698:SF1">
    <property type="entry name" value="FLAGELLA-RELATED PROTEIN D-RELATED"/>
    <property type="match status" value="1"/>
</dbReference>
<reference evidence="5 6" key="1">
    <citation type="journal article" date="2019" name="Int. J. Syst. Evol. Microbiol.">
        <title>Methanofervidicoccus abyssi gen. nov., sp. nov., a hydrogenotrophic methanogen, isolated from a hydrothermal vent chimney in the Mid-Cayman Spreading Center, the Caribbean Sea.</title>
        <authorList>
            <person name="Sakai S."/>
            <person name="Takaki Y."/>
            <person name="Miyazaki M."/>
            <person name="Ogawara M."/>
            <person name="Yanagawa K."/>
            <person name="Miyazaki J."/>
            <person name="Takai K."/>
        </authorList>
    </citation>
    <scope>NUCLEOTIDE SEQUENCE [LARGE SCALE GENOMIC DNA]</scope>
    <source>
        <strain evidence="5 6">HHB</strain>
    </source>
</reference>
<evidence type="ECO:0000256" key="1">
    <source>
        <dbReference type="ARBA" id="ARBA00004618"/>
    </source>
</evidence>
<dbReference type="PIRSF" id="PIRSF017066">
    <property type="entry name" value="FlaD_arch_prd"/>
    <property type="match status" value="1"/>
</dbReference>
<accession>A0A401HPB1</accession>
<keyword evidence="2" id="KW-0974">Archaeal flagellum</keyword>
<evidence type="ECO:0000313" key="6">
    <source>
        <dbReference type="Proteomes" id="UP000290527"/>
    </source>
</evidence>
<feature type="region of interest" description="Disordered" evidence="3">
    <location>
        <begin position="121"/>
        <end position="182"/>
    </location>
</feature>
<dbReference type="Proteomes" id="UP000290527">
    <property type="component" value="Unassembled WGS sequence"/>
</dbReference>
<dbReference type="GO" id="GO:0097589">
    <property type="term" value="C:archaeal-type flagellum"/>
    <property type="evidence" value="ECO:0007669"/>
    <property type="project" value="UniProtKB-SubCell"/>
</dbReference>
<feature type="compositionally biased region" description="Acidic residues" evidence="3">
    <location>
        <begin position="133"/>
        <end position="154"/>
    </location>
</feature>
<dbReference type="RefSeq" id="WP_131006881.1">
    <property type="nucleotide sequence ID" value="NZ_BFAX01000002.1"/>
</dbReference>
<keyword evidence="5" id="KW-0282">Flagellum</keyword>
<sequence>MISETEVLSSTSSIEEEYLTDDELEEYLENLKTKIPSFIVELLKNNLKNRRLTKSQLDRIVTRITDLYLGKRPEDKKTEELMERINELSKKLDALMKVAAITSATKISEDIKKEISKLEEEKEIKKEEKQETESEEIAPQEIEETVETGEEESTSEPLEKPASETTSTEIPPISEKKEGGISMTSEIQKISEKKYRLEELPEDTLSTMLVFKWLEFLIGRVGLNNLIDILDYYYNLGWISEKVVNRLIKISKNMKYLNEDLRKPVDKMIPEDHIVSLLYIEKLAGRPIPIDELENIDREINRIRKWAEELQFI</sequence>
<dbReference type="OrthoDB" id="121879at2157"/>
<keyword evidence="5" id="KW-0969">Cilium</keyword>
<proteinExistence type="predicted"/>
<evidence type="ECO:0000256" key="2">
    <source>
        <dbReference type="ARBA" id="ARBA00022440"/>
    </source>
</evidence>
<keyword evidence="6" id="KW-1185">Reference proteome</keyword>
<dbReference type="PANTHER" id="PTHR40698">
    <property type="entry name" value="FLAGELLA-RELATED PROTEIN E-RELATED-RELATED"/>
    <property type="match status" value="1"/>
</dbReference>
<gene>
    <name evidence="5" type="ORF">MHHB_P0313</name>
</gene>
<name>A0A401HPB1_9EURY</name>
<evidence type="ECO:0000313" key="5">
    <source>
        <dbReference type="EMBL" id="GBF36088.1"/>
    </source>
</evidence>
<dbReference type="EMBL" id="BFAX01000002">
    <property type="protein sequence ID" value="GBF36088.1"/>
    <property type="molecule type" value="Genomic_DNA"/>
</dbReference>
<comment type="caution">
    <text evidence="5">The sequence shown here is derived from an EMBL/GenBank/DDBJ whole genome shotgun (WGS) entry which is preliminary data.</text>
</comment>
<evidence type="ECO:0000259" key="4">
    <source>
        <dbReference type="Pfam" id="PF04659"/>
    </source>
</evidence>
<feature type="compositionally biased region" description="Basic and acidic residues" evidence="3">
    <location>
        <begin position="121"/>
        <end position="132"/>
    </location>
</feature>